<sequence>MPGEGNSAARSGAIEPQALRAALGNFVTGVTVVTLVDPEGRPRGLTVNSFTSVSLDPPLILVCIANSSSSLPLLETCGGFGVNVLSEDQRGVCDVFAKRSADRFAGLAWTAGATAAPRIDGSLVSLDCSVHARVPAGDHLILIGRIEDYAVLPGRPLVFGQGGYVPLGVQQAAVARPVGREVVVSCIAERAGRVLLERDGETWTLPRAALDQPAEKRPGAPGAAPGRDLGPLKRVFRELSVEVEITFLYSVFEGGEAGAAGDPGAAVPAVHIVYRGELRGGPPAGRQAQLFAEADVPWNALAPIQLKGMLRRFFRERTIDQFGVYSELADEGRVARLERAETFDSYLSRFGER</sequence>
<dbReference type="Gene3D" id="2.30.110.10">
    <property type="entry name" value="Electron Transport, Fmn-binding Protein, Chain A"/>
    <property type="match status" value="1"/>
</dbReference>
<accession>A0A1Y6BZK3</accession>
<dbReference type="AlphaFoldDB" id="A0A1Y6BZK3"/>
<dbReference type="RefSeq" id="WP_159460228.1">
    <property type="nucleotide sequence ID" value="NZ_FWZX01000012.1"/>
</dbReference>
<dbReference type="STRING" id="560819.SAMN05428998_11295"/>
<dbReference type="PANTHER" id="PTHR30466:SF1">
    <property type="entry name" value="FMN REDUCTASE (NADH) RUTF"/>
    <property type="match status" value="1"/>
</dbReference>
<name>A0A1Y6BZK3_9PROT</name>
<protein>
    <submittedName>
        <fullName evidence="4">NADH-FMN oxidoreductase RutF, flavin reductase (DIM6/NTAB) family</fullName>
    </submittedName>
</protein>
<keyword evidence="1" id="KW-0560">Oxidoreductase</keyword>
<reference evidence="4 5" key="1">
    <citation type="submission" date="2017-04" db="EMBL/GenBank/DDBJ databases">
        <authorList>
            <person name="Afonso C.L."/>
            <person name="Miller P.J."/>
            <person name="Scott M.A."/>
            <person name="Spackman E."/>
            <person name="Goraichik I."/>
            <person name="Dimitrov K.M."/>
            <person name="Suarez D.L."/>
            <person name="Swayne D.E."/>
        </authorList>
    </citation>
    <scope>NUCLEOTIDE SEQUENCE [LARGE SCALE GENOMIC DNA]</scope>
    <source>
        <strain evidence="4 5">USBA 355</strain>
    </source>
</reference>
<evidence type="ECO:0000313" key="4">
    <source>
        <dbReference type="EMBL" id="SMF36492.1"/>
    </source>
</evidence>
<dbReference type="SUPFAM" id="SSF50475">
    <property type="entry name" value="FMN-binding split barrel"/>
    <property type="match status" value="1"/>
</dbReference>
<evidence type="ECO:0000256" key="1">
    <source>
        <dbReference type="ARBA" id="ARBA00023002"/>
    </source>
</evidence>
<dbReference type="SMART" id="SM00903">
    <property type="entry name" value="Flavin_Reduct"/>
    <property type="match status" value="1"/>
</dbReference>
<dbReference type="GO" id="GO:0042602">
    <property type="term" value="F:riboflavin reductase (NADPH) activity"/>
    <property type="evidence" value="ECO:0007669"/>
    <property type="project" value="TreeGrafter"/>
</dbReference>
<feature type="region of interest" description="Disordered" evidence="2">
    <location>
        <begin position="207"/>
        <end position="226"/>
    </location>
</feature>
<evidence type="ECO:0000256" key="2">
    <source>
        <dbReference type="SAM" id="MobiDB-lite"/>
    </source>
</evidence>
<evidence type="ECO:0000259" key="3">
    <source>
        <dbReference type="SMART" id="SM00903"/>
    </source>
</evidence>
<proteinExistence type="predicted"/>
<dbReference type="InterPro" id="IPR012349">
    <property type="entry name" value="Split_barrel_FMN-bd"/>
</dbReference>
<dbReference type="InterPro" id="IPR050268">
    <property type="entry name" value="NADH-dep_flavin_reductase"/>
</dbReference>
<gene>
    <name evidence="4" type="ORF">SAMN05428998_11295</name>
</gene>
<feature type="domain" description="Flavin reductase like" evidence="3">
    <location>
        <begin position="23"/>
        <end position="166"/>
    </location>
</feature>
<dbReference type="Pfam" id="PF01613">
    <property type="entry name" value="Flavin_Reduct"/>
    <property type="match status" value="1"/>
</dbReference>
<dbReference type="Gene3D" id="3.90.79.10">
    <property type="entry name" value="Nucleoside Triphosphate Pyrophosphohydrolase"/>
    <property type="match status" value="1"/>
</dbReference>
<dbReference type="Proteomes" id="UP000192917">
    <property type="component" value="Unassembled WGS sequence"/>
</dbReference>
<dbReference type="EMBL" id="FWZX01000012">
    <property type="protein sequence ID" value="SMF36492.1"/>
    <property type="molecule type" value="Genomic_DNA"/>
</dbReference>
<dbReference type="InterPro" id="IPR002563">
    <property type="entry name" value="Flavin_Rdtase-like_dom"/>
</dbReference>
<dbReference type="GO" id="GO:0006208">
    <property type="term" value="P:pyrimidine nucleobase catabolic process"/>
    <property type="evidence" value="ECO:0007669"/>
    <property type="project" value="TreeGrafter"/>
</dbReference>
<keyword evidence="5" id="KW-1185">Reference proteome</keyword>
<evidence type="ECO:0000313" key="5">
    <source>
        <dbReference type="Proteomes" id="UP000192917"/>
    </source>
</evidence>
<organism evidence="4 5">
    <name type="scientific">Tistlia consotensis USBA 355</name>
    <dbReference type="NCBI Taxonomy" id="560819"/>
    <lineage>
        <taxon>Bacteria</taxon>
        <taxon>Pseudomonadati</taxon>
        <taxon>Pseudomonadota</taxon>
        <taxon>Alphaproteobacteria</taxon>
        <taxon>Rhodospirillales</taxon>
        <taxon>Rhodovibrionaceae</taxon>
        <taxon>Tistlia</taxon>
    </lineage>
</organism>
<dbReference type="GO" id="GO:0010181">
    <property type="term" value="F:FMN binding"/>
    <property type="evidence" value="ECO:0007669"/>
    <property type="project" value="InterPro"/>
</dbReference>
<dbReference type="PANTHER" id="PTHR30466">
    <property type="entry name" value="FLAVIN REDUCTASE"/>
    <property type="match status" value="1"/>
</dbReference>